<keyword evidence="8" id="KW-0862">Zinc</keyword>
<feature type="compositionally biased region" description="Basic and acidic residues" evidence="14">
    <location>
        <begin position="152"/>
        <end position="162"/>
    </location>
</feature>
<dbReference type="Pfam" id="PF05485">
    <property type="entry name" value="THAP"/>
    <property type="match status" value="1"/>
</dbReference>
<dbReference type="GO" id="GO:0003678">
    <property type="term" value="F:DNA helicase activity"/>
    <property type="evidence" value="ECO:0007669"/>
    <property type="project" value="UniProtKB-EC"/>
</dbReference>
<keyword evidence="4" id="KW-0547">Nucleotide-binding</keyword>
<evidence type="ECO:0000313" key="16">
    <source>
        <dbReference type="EMBL" id="KAK9875677.1"/>
    </source>
</evidence>
<dbReference type="AlphaFoldDB" id="A0AAW1U4R3"/>
<evidence type="ECO:0000256" key="5">
    <source>
        <dbReference type="ARBA" id="ARBA00022763"/>
    </source>
</evidence>
<name>A0AAW1U4R3_9CUCU</name>
<dbReference type="PANTHER" id="PTHR46357">
    <property type="entry name" value="TRANSCRIPTIONAL REGULATOR ATRX"/>
    <property type="match status" value="1"/>
</dbReference>
<accession>A0AAW1U4R3</accession>
<sequence length="476" mass="53739">MYILIASLLKDRVKYLHRRKGCDEWMRALGRPDLQGINADKMHQSKYRVCGVHFDSNSFSSMLMNRLKKEAVPMMFPSAAGVGPFFFAGTEIVEGDKYITFLGDPHTNSDNNDVPSVDLNNDQDKMEEEESTRIYGKTSRKWFGNDDADTNDESKETEDDKQGSVCQPNSQNDDVDEDDDDFNPLLLCPDISMDVDESPVMTSGDTESAAANSTEMLDSNALFAPLFSTFVDEMTGAEISFNLTAEEQQLREKLYGPNNPIEYSKIHCTACNVHLGSALAGQTNRFVHPLLKVLICKECYHFYTSGEFEKDEDGSELYCRWCGQGGQVLCCTMCEFVFCKKCIRINFGRKKLTEVRDSDDWKCFRCDPSQLKALRAMCVEFFEYVRKATAVAAASSDPDHINKDLTNCCQAQQKRKAVETESEKKEETPSRRSKKRKNDEDPDYSPFARQDSPEPPPPMAVASTSGTPWPARQGRQ</sequence>
<dbReference type="InterPro" id="IPR025766">
    <property type="entry name" value="ADD"/>
</dbReference>
<evidence type="ECO:0000313" key="17">
    <source>
        <dbReference type="Proteomes" id="UP001431783"/>
    </source>
</evidence>
<keyword evidence="5" id="KW-0227">DNA damage</keyword>
<dbReference type="GO" id="GO:0005524">
    <property type="term" value="F:ATP binding"/>
    <property type="evidence" value="ECO:0007669"/>
    <property type="project" value="UniProtKB-KW"/>
</dbReference>
<dbReference type="GO" id="GO:0005721">
    <property type="term" value="C:pericentric heterochromatin"/>
    <property type="evidence" value="ECO:0007669"/>
    <property type="project" value="TreeGrafter"/>
</dbReference>
<dbReference type="GO" id="GO:0031297">
    <property type="term" value="P:replication fork processing"/>
    <property type="evidence" value="ECO:0007669"/>
    <property type="project" value="TreeGrafter"/>
</dbReference>
<dbReference type="InterPro" id="IPR041430">
    <property type="entry name" value="ADD_ATRX"/>
</dbReference>
<evidence type="ECO:0000256" key="6">
    <source>
        <dbReference type="ARBA" id="ARBA00022771"/>
    </source>
</evidence>
<dbReference type="InterPro" id="IPR052131">
    <property type="entry name" value="ATRX_domain-containing"/>
</dbReference>
<evidence type="ECO:0000256" key="10">
    <source>
        <dbReference type="ARBA" id="ARBA00023125"/>
    </source>
</evidence>
<evidence type="ECO:0000256" key="9">
    <source>
        <dbReference type="ARBA" id="ARBA00022840"/>
    </source>
</evidence>
<feature type="domain" description="PHD-type" evidence="15">
    <location>
        <begin position="256"/>
        <end position="394"/>
    </location>
</feature>
<dbReference type="GO" id="GO:0016787">
    <property type="term" value="F:hydrolase activity"/>
    <property type="evidence" value="ECO:0007669"/>
    <property type="project" value="UniProtKB-KW"/>
</dbReference>
<dbReference type="GO" id="GO:0006281">
    <property type="term" value="P:DNA repair"/>
    <property type="evidence" value="ECO:0007669"/>
    <property type="project" value="UniProtKB-KW"/>
</dbReference>
<keyword evidence="3" id="KW-0479">Metal-binding</keyword>
<feature type="region of interest" description="Disordered" evidence="14">
    <location>
        <begin position="414"/>
        <end position="476"/>
    </location>
</feature>
<comment type="caution">
    <text evidence="16">The sequence shown here is derived from an EMBL/GenBank/DDBJ whole genome shotgun (WGS) entry which is preliminary data.</text>
</comment>
<evidence type="ECO:0000256" key="3">
    <source>
        <dbReference type="ARBA" id="ARBA00022723"/>
    </source>
</evidence>
<feature type="compositionally biased region" description="Basic and acidic residues" evidence="14">
    <location>
        <begin position="416"/>
        <end position="430"/>
    </location>
</feature>
<evidence type="ECO:0000256" key="1">
    <source>
        <dbReference type="ARBA" id="ARBA00004123"/>
    </source>
</evidence>
<keyword evidence="7" id="KW-0378">Hydrolase</keyword>
<evidence type="ECO:0000256" key="12">
    <source>
        <dbReference type="ARBA" id="ARBA00023242"/>
    </source>
</evidence>
<keyword evidence="6" id="KW-0863">Zinc-finger</keyword>
<dbReference type="GO" id="GO:0005634">
    <property type="term" value="C:nucleus"/>
    <property type="evidence" value="ECO:0007669"/>
    <property type="project" value="UniProtKB-SubCell"/>
</dbReference>
<proteinExistence type="inferred from homology"/>
<dbReference type="GO" id="GO:0006338">
    <property type="term" value="P:chromatin remodeling"/>
    <property type="evidence" value="ECO:0007669"/>
    <property type="project" value="TreeGrafter"/>
</dbReference>
<gene>
    <name evidence="16" type="ORF">WA026_009473</name>
</gene>
<reference evidence="16 17" key="1">
    <citation type="submission" date="2023-03" db="EMBL/GenBank/DDBJ databases">
        <title>Genome insight into feeding habits of ladybird beetles.</title>
        <authorList>
            <person name="Li H.-S."/>
            <person name="Huang Y.-H."/>
            <person name="Pang H."/>
        </authorList>
    </citation>
    <scope>NUCLEOTIDE SEQUENCE [LARGE SCALE GENOMIC DNA]</scope>
    <source>
        <strain evidence="16">SYSU_2023b</strain>
        <tissue evidence="16">Whole body</tissue>
    </source>
</reference>
<comment type="subcellular location">
    <subcellularLocation>
        <location evidence="1">Nucleus</location>
    </subcellularLocation>
</comment>
<keyword evidence="12" id="KW-0539">Nucleus</keyword>
<dbReference type="GO" id="GO:0010468">
    <property type="term" value="P:regulation of gene expression"/>
    <property type="evidence" value="ECO:0007669"/>
    <property type="project" value="UniProtKB-ARBA"/>
</dbReference>
<dbReference type="SUPFAM" id="SSF57903">
    <property type="entry name" value="FYVE/PHD zinc finger"/>
    <property type="match status" value="1"/>
</dbReference>
<dbReference type="PROSITE" id="PS51533">
    <property type="entry name" value="ADD"/>
    <property type="match status" value="1"/>
</dbReference>
<dbReference type="Proteomes" id="UP001431783">
    <property type="component" value="Unassembled WGS sequence"/>
</dbReference>
<dbReference type="EMBL" id="JARQZJ010000034">
    <property type="protein sequence ID" value="KAK9875677.1"/>
    <property type="molecule type" value="Genomic_DNA"/>
</dbReference>
<feature type="compositionally biased region" description="Acidic residues" evidence="14">
    <location>
        <begin position="173"/>
        <end position="182"/>
    </location>
</feature>
<dbReference type="GO" id="GO:0031490">
    <property type="term" value="F:chromatin DNA binding"/>
    <property type="evidence" value="ECO:0007669"/>
    <property type="project" value="TreeGrafter"/>
</dbReference>
<keyword evidence="11" id="KW-0234">DNA repair</keyword>
<dbReference type="CDD" id="cd11726">
    <property type="entry name" value="ADDz_ATRX"/>
    <property type="match status" value="1"/>
</dbReference>
<feature type="region of interest" description="Disordered" evidence="14">
    <location>
        <begin position="104"/>
        <end position="184"/>
    </location>
</feature>
<dbReference type="Gene3D" id="3.30.40.10">
    <property type="entry name" value="Zinc/RING finger domain, C3HC4 (zinc finger)"/>
    <property type="match status" value="1"/>
</dbReference>
<evidence type="ECO:0000256" key="11">
    <source>
        <dbReference type="ARBA" id="ARBA00023204"/>
    </source>
</evidence>
<evidence type="ECO:0000256" key="14">
    <source>
        <dbReference type="SAM" id="MobiDB-lite"/>
    </source>
</evidence>
<keyword evidence="10" id="KW-0238">DNA-binding</keyword>
<evidence type="ECO:0000256" key="13">
    <source>
        <dbReference type="ARBA" id="ARBA00047995"/>
    </source>
</evidence>
<protein>
    <recommendedName>
        <fullName evidence="15">PHD-type domain-containing protein</fullName>
    </recommendedName>
</protein>
<keyword evidence="9" id="KW-0067">ATP-binding</keyword>
<dbReference type="GO" id="GO:0008270">
    <property type="term" value="F:zinc ion binding"/>
    <property type="evidence" value="ECO:0007669"/>
    <property type="project" value="UniProtKB-KW"/>
</dbReference>
<evidence type="ECO:0000256" key="7">
    <source>
        <dbReference type="ARBA" id="ARBA00022801"/>
    </source>
</evidence>
<evidence type="ECO:0000256" key="8">
    <source>
        <dbReference type="ARBA" id="ARBA00022833"/>
    </source>
</evidence>
<comment type="similarity">
    <text evidence="2">Belongs to the SNF2/RAD54 helicase family.</text>
</comment>
<dbReference type="InterPro" id="IPR011011">
    <property type="entry name" value="Znf_FYVE_PHD"/>
</dbReference>
<dbReference type="Pfam" id="PF17981">
    <property type="entry name" value="ADD_ATRX"/>
    <property type="match status" value="1"/>
</dbReference>
<keyword evidence="17" id="KW-1185">Reference proteome</keyword>
<comment type="catalytic activity">
    <reaction evidence="13">
        <text>ATP + H2O = ADP + phosphate + H(+)</text>
        <dbReference type="Rhea" id="RHEA:13065"/>
        <dbReference type="ChEBI" id="CHEBI:15377"/>
        <dbReference type="ChEBI" id="CHEBI:15378"/>
        <dbReference type="ChEBI" id="CHEBI:30616"/>
        <dbReference type="ChEBI" id="CHEBI:43474"/>
        <dbReference type="ChEBI" id="CHEBI:456216"/>
        <dbReference type="EC" id="3.6.4.12"/>
    </reaction>
</comment>
<dbReference type="PANTHER" id="PTHR46357:SF1">
    <property type="entry name" value="TRANSCRIPTIONAL REGULATOR ATRX"/>
    <property type="match status" value="1"/>
</dbReference>
<feature type="compositionally biased region" description="Polar residues" evidence="14">
    <location>
        <begin position="106"/>
        <end position="120"/>
    </location>
</feature>
<evidence type="ECO:0000256" key="4">
    <source>
        <dbReference type="ARBA" id="ARBA00022741"/>
    </source>
</evidence>
<evidence type="ECO:0000259" key="15">
    <source>
        <dbReference type="PROSITE" id="PS51533"/>
    </source>
</evidence>
<dbReference type="InterPro" id="IPR006612">
    <property type="entry name" value="THAP_Znf"/>
</dbReference>
<evidence type="ECO:0000256" key="2">
    <source>
        <dbReference type="ARBA" id="ARBA00007025"/>
    </source>
</evidence>
<organism evidence="16 17">
    <name type="scientific">Henosepilachna vigintioctopunctata</name>
    <dbReference type="NCBI Taxonomy" id="420089"/>
    <lineage>
        <taxon>Eukaryota</taxon>
        <taxon>Metazoa</taxon>
        <taxon>Ecdysozoa</taxon>
        <taxon>Arthropoda</taxon>
        <taxon>Hexapoda</taxon>
        <taxon>Insecta</taxon>
        <taxon>Pterygota</taxon>
        <taxon>Neoptera</taxon>
        <taxon>Endopterygota</taxon>
        <taxon>Coleoptera</taxon>
        <taxon>Polyphaga</taxon>
        <taxon>Cucujiformia</taxon>
        <taxon>Coccinelloidea</taxon>
        <taxon>Coccinellidae</taxon>
        <taxon>Epilachninae</taxon>
        <taxon>Epilachnini</taxon>
        <taxon>Henosepilachna</taxon>
    </lineage>
</organism>
<dbReference type="InterPro" id="IPR013083">
    <property type="entry name" value="Znf_RING/FYVE/PHD"/>
</dbReference>